<dbReference type="EC" id="6.1.1.22" evidence="2"/>
<dbReference type="InterPro" id="IPR006195">
    <property type="entry name" value="aa-tRNA-synth_II"/>
</dbReference>
<dbReference type="GO" id="GO:0004816">
    <property type="term" value="F:asparagine-tRNA ligase activity"/>
    <property type="evidence" value="ECO:0007669"/>
    <property type="project" value="UniProtKB-EC"/>
</dbReference>
<dbReference type="Gene3D" id="2.40.50.140">
    <property type="entry name" value="Nucleic acid-binding proteins"/>
    <property type="match status" value="1"/>
</dbReference>
<dbReference type="Proteomes" id="UP001165082">
    <property type="component" value="Unassembled WGS sequence"/>
</dbReference>
<dbReference type="Pfam" id="PF00152">
    <property type="entry name" value="tRNA-synt_2"/>
    <property type="match status" value="2"/>
</dbReference>
<sequence>MSHTLLLDAASASESGALKCKTAFSYAEITLEEGKIDANTSATTKGLELKAIQADIAKSLSIVDAHLVQHTYLACNFITVADISLACSIRAAGPVSSSTPNLSRWFNTIANHPKIAPLFGGGSAAGAGANSGNGAALVDLGLQLSGVPPPVAPTLYKRGRIRIKELLSTPSLIGSTVTVSGWSRTTRNADAGKLLFVELNDGSTTLSVQCVMKNTSTGFDNCKASGGTGASFTFTGELVESEGKGQSCEIQVIKGECVGAVYGGENMTIGGANYPLSKKSHGLEHLRQHAHLRPRAKVHAAAMRIRHAMAFATHKFFNDNGFLYIHTPIVTCADCEGAGEQFGITTMLGTDPHKTDVKVPYVEEPKKKEGAAEEEGGEKKKEGEEGGGGQSNKAKKKAAKKAAALAKKAAMAAAKGGKPEEDPLPVGAVDYGKDFFGKRANLTVSGQLNVETHCCALSDVYTFGPTFRAENSHTTRHLAEFWMIEPEIAFADLHTDMDLAEDYIKYCVRYALECCKDDLEFFEESQFGEKGLIKRLSNVIEAPFKRLTYTEGIELLKKTVADGHQFEESNIQWGMDLGSEHERYLCETIFKKPVILTDYPKEIKAFYMKLNPDEKTVAAADILVPKIGELVGGSQREHRHDILVDRCKESGLEPKAIWWYLELRKFGTMPHAGFGLGFERLILFITGLENIKDVIPFPRTPGVAEF</sequence>
<feature type="domain" description="Aminoacyl-transfer RNA synthetases class-II family profile" evidence="10">
    <location>
        <begin position="460"/>
        <end position="696"/>
    </location>
</feature>
<evidence type="ECO:0000256" key="1">
    <source>
        <dbReference type="ARBA" id="ARBA00008226"/>
    </source>
</evidence>
<dbReference type="AlphaFoldDB" id="A0A9W7EHZ0"/>
<dbReference type="GO" id="GO:0006421">
    <property type="term" value="P:asparaginyl-tRNA aminoacylation"/>
    <property type="evidence" value="ECO:0007669"/>
    <property type="project" value="InterPro"/>
</dbReference>
<dbReference type="PANTHER" id="PTHR22594">
    <property type="entry name" value="ASPARTYL/LYSYL-TRNA SYNTHETASE"/>
    <property type="match status" value="1"/>
</dbReference>
<evidence type="ECO:0000259" key="10">
    <source>
        <dbReference type="PROSITE" id="PS50862"/>
    </source>
</evidence>
<dbReference type="Gene3D" id="1.20.1050.10">
    <property type="match status" value="1"/>
</dbReference>
<dbReference type="InterPro" id="IPR004364">
    <property type="entry name" value="Aa-tRNA-synt_II"/>
</dbReference>
<dbReference type="PRINTS" id="PR01042">
    <property type="entry name" value="TRNASYNTHASP"/>
</dbReference>
<dbReference type="PROSITE" id="PS50862">
    <property type="entry name" value="AA_TRNA_LIGASE_II"/>
    <property type="match status" value="1"/>
</dbReference>
<gene>
    <name evidence="11" type="ORF">TrRE_jg12627</name>
</gene>
<evidence type="ECO:0000256" key="5">
    <source>
        <dbReference type="ARBA" id="ARBA00022840"/>
    </source>
</evidence>
<keyword evidence="3" id="KW-0436">Ligase</keyword>
<evidence type="ECO:0000256" key="8">
    <source>
        <dbReference type="SAM" id="MobiDB-lite"/>
    </source>
</evidence>
<keyword evidence="12" id="KW-1185">Reference proteome</keyword>
<dbReference type="NCBIfam" id="TIGR00457">
    <property type="entry name" value="asnS"/>
    <property type="match status" value="1"/>
</dbReference>
<dbReference type="OrthoDB" id="1931232at2759"/>
<dbReference type="HAMAP" id="MF_00534">
    <property type="entry name" value="Asn_tRNA_synth"/>
    <property type="match status" value="1"/>
</dbReference>
<dbReference type="InterPro" id="IPR004522">
    <property type="entry name" value="Asn-tRNA-ligase"/>
</dbReference>
<evidence type="ECO:0000256" key="2">
    <source>
        <dbReference type="ARBA" id="ARBA00012816"/>
    </source>
</evidence>
<reference evidence="11" key="1">
    <citation type="submission" date="2022-07" db="EMBL/GenBank/DDBJ databases">
        <title>Genome analysis of Parmales, a sister group of diatoms, reveals the evolutionary specialization of diatoms from phago-mixotrophs to photoautotrophs.</title>
        <authorList>
            <person name="Ban H."/>
            <person name="Sato S."/>
            <person name="Yoshikawa S."/>
            <person name="Kazumasa Y."/>
            <person name="Nakamura Y."/>
            <person name="Ichinomiya M."/>
            <person name="Saitoh K."/>
            <person name="Sato N."/>
            <person name="Blanc-Mathieu R."/>
            <person name="Endo H."/>
            <person name="Kuwata A."/>
            <person name="Ogata H."/>
        </authorList>
    </citation>
    <scope>NUCLEOTIDE SEQUENCE</scope>
</reference>
<dbReference type="PROSITE" id="PS50405">
    <property type="entry name" value="GST_CTER"/>
    <property type="match status" value="1"/>
</dbReference>
<evidence type="ECO:0000256" key="7">
    <source>
        <dbReference type="ARBA" id="ARBA00023146"/>
    </source>
</evidence>
<dbReference type="SUPFAM" id="SSF55681">
    <property type="entry name" value="Class II aaRS and biotin synthetases"/>
    <property type="match status" value="1"/>
</dbReference>
<dbReference type="InterPro" id="IPR012340">
    <property type="entry name" value="NA-bd_OB-fold"/>
</dbReference>
<dbReference type="InterPro" id="IPR004046">
    <property type="entry name" value="GST_C"/>
</dbReference>
<dbReference type="InterPro" id="IPR045864">
    <property type="entry name" value="aa-tRNA-synth_II/BPL/LPL"/>
</dbReference>
<dbReference type="NCBIfam" id="NF003037">
    <property type="entry name" value="PRK03932.1"/>
    <property type="match status" value="1"/>
</dbReference>
<comment type="caution">
    <text evidence="11">The sequence shown here is derived from an EMBL/GenBank/DDBJ whole genome shotgun (WGS) entry which is preliminary data.</text>
</comment>
<name>A0A9W7EHZ0_9STRA</name>
<dbReference type="Pfam" id="PF00043">
    <property type="entry name" value="GST_C"/>
    <property type="match status" value="1"/>
</dbReference>
<organism evidence="11 12">
    <name type="scientific">Triparma retinervis</name>
    <dbReference type="NCBI Taxonomy" id="2557542"/>
    <lineage>
        <taxon>Eukaryota</taxon>
        <taxon>Sar</taxon>
        <taxon>Stramenopiles</taxon>
        <taxon>Ochrophyta</taxon>
        <taxon>Bolidophyceae</taxon>
        <taxon>Parmales</taxon>
        <taxon>Triparmaceae</taxon>
        <taxon>Triparma</taxon>
    </lineage>
</organism>
<dbReference type="InterPro" id="IPR036282">
    <property type="entry name" value="Glutathione-S-Trfase_C_sf"/>
</dbReference>
<keyword evidence="6" id="KW-0648">Protein biosynthesis</keyword>
<evidence type="ECO:0000256" key="4">
    <source>
        <dbReference type="ARBA" id="ARBA00022741"/>
    </source>
</evidence>
<accession>A0A9W7EHZ0</accession>
<feature type="region of interest" description="Disordered" evidence="8">
    <location>
        <begin position="353"/>
        <end position="398"/>
    </location>
</feature>
<protein>
    <recommendedName>
        <fullName evidence="2">asparagine--tRNA ligase</fullName>
        <ecNumber evidence="2">6.1.1.22</ecNumber>
    </recommendedName>
</protein>
<comment type="similarity">
    <text evidence="1">Belongs to the class-II aminoacyl-tRNA synthetase family.</text>
</comment>
<keyword evidence="5" id="KW-0067">ATP-binding</keyword>
<dbReference type="PANTHER" id="PTHR22594:SF34">
    <property type="entry name" value="ASPARAGINE--TRNA LIGASE, MITOCHONDRIAL-RELATED"/>
    <property type="match status" value="1"/>
</dbReference>
<evidence type="ECO:0000256" key="3">
    <source>
        <dbReference type="ARBA" id="ARBA00022598"/>
    </source>
</evidence>
<evidence type="ECO:0000256" key="6">
    <source>
        <dbReference type="ARBA" id="ARBA00022917"/>
    </source>
</evidence>
<feature type="compositionally biased region" description="Basic and acidic residues" evidence="8">
    <location>
        <begin position="353"/>
        <end position="384"/>
    </location>
</feature>
<dbReference type="SUPFAM" id="SSF47616">
    <property type="entry name" value="GST C-terminal domain-like"/>
    <property type="match status" value="1"/>
</dbReference>
<evidence type="ECO:0000259" key="9">
    <source>
        <dbReference type="PROSITE" id="PS50405"/>
    </source>
</evidence>
<evidence type="ECO:0000313" key="12">
    <source>
        <dbReference type="Proteomes" id="UP001165082"/>
    </source>
</evidence>
<dbReference type="InterPro" id="IPR002312">
    <property type="entry name" value="Asp/Asn-tRNA-synth_IIb"/>
</dbReference>
<keyword evidence="7" id="KW-0030">Aminoacyl-tRNA synthetase</keyword>
<dbReference type="CDD" id="cd04318">
    <property type="entry name" value="EcAsnRS_like_N"/>
    <property type="match status" value="1"/>
</dbReference>
<dbReference type="FunFam" id="3.30.930.10:FF:000016">
    <property type="entry name" value="Asparagine--tRNA ligase"/>
    <property type="match status" value="1"/>
</dbReference>
<keyword evidence="4" id="KW-0547">Nucleotide-binding</keyword>
<dbReference type="InterPro" id="IPR010987">
    <property type="entry name" value="Glutathione-S-Trfase_C-like"/>
</dbReference>
<dbReference type="EMBL" id="BRXZ01001732">
    <property type="protein sequence ID" value="GMH77488.1"/>
    <property type="molecule type" value="Genomic_DNA"/>
</dbReference>
<dbReference type="CDD" id="cd00776">
    <property type="entry name" value="AsxRS_core"/>
    <property type="match status" value="1"/>
</dbReference>
<feature type="domain" description="GST C-terminal" evidence="9">
    <location>
        <begin position="1"/>
        <end position="129"/>
    </location>
</feature>
<dbReference type="Gene3D" id="3.30.930.10">
    <property type="entry name" value="Bira Bifunctional Protein, Domain 2"/>
    <property type="match status" value="1"/>
</dbReference>
<proteinExistence type="inferred from homology"/>
<dbReference type="GO" id="GO:0005524">
    <property type="term" value="F:ATP binding"/>
    <property type="evidence" value="ECO:0007669"/>
    <property type="project" value="UniProtKB-KW"/>
</dbReference>
<evidence type="ECO:0000313" key="11">
    <source>
        <dbReference type="EMBL" id="GMH77488.1"/>
    </source>
</evidence>
<dbReference type="SUPFAM" id="SSF50249">
    <property type="entry name" value="Nucleic acid-binding proteins"/>
    <property type="match status" value="1"/>
</dbReference>
<dbReference type="GO" id="GO:0005739">
    <property type="term" value="C:mitochondrion"/>
    <property type="evidence" value="ECO:0007669"/>
    <property type="project" value="TreeGrafter"/>
</dbReference>